<keyword evidence="5" id="KW-1185">Reference proteome</keyword>
<evidence type="ECO:0000256" key="1">
    <source>
        <dbReference type="ARBA" id="ARBA00022729"/>
    </source>
</evidence>
<comment type="caution">
    <text evidence="4">The sequence shown here is derived from an EMBL/GenBank/DDBJ whole genome shotgun (WGS) entry which is preliminary data.</text>
</comment>
<feature type="domain" description="Polysaccharide export protein N-terminal" evidence="3">
    <location>
        <begin position="163"/>
        <end position="235"/>
    </location>
</feature>
<evidence type="ECO:0000313" key="5">
    <source>
        <dbReference type="Proteomes" id="UP000229498"/>
    </source>
</evidence>
<dbReference type="OrthoDB" id="197007at2"/>
<dbReference type="AlphaFoldDB" id="A0A2M9G013"/>
<protein>
    <recommendedName>
        <fullName evidence="3">Polysaccharide export protein N-terminal domain-containing protein</fullName>
    </recommendedName>
</protein>
<name>A0A2M9G013_9PROT</name>
<sequence>MALGLAALGIAATLAQGCAERRYGVAPQPAAPRAPVAQPQAAAQPQPVPPPPAAIVQPAPQPQAAAPRPAPTPPPEPQQQQAAPRPVSPPQQQQQAAAGPQTAPPASDEANLITSPVPPRDAEPERTADGKLRVRASNATDDSAAVPLVNIDEVPDEVARKLEEYRLGPGDRLSIKVFGQEEISGEFEVSAAGELSYPLIGQITAENMTPGEFNRVLTGALEEFFVSPQVTVEVTNYRPFFILGQVGSPGSYKYQPGLNARMAIAVGGGYTRRAREEPITIFRTNNAGELIKFEADQDAIILPGDTIEVHRRLF</sequence>
<feature type="compositionally biased region" description="Pro residues" evidence="2">
    <location>
        <begin position="68"/>
        <end position="77"/>
    </location>
</feature>
<evidence type="ECO:0000259" key="3">
    <source>
        <dbReference type="Pfam" id="PF02563"/>
    </source>
</evidence>
<feature type="compositionally biased region" description="Low complexity" evidence="2">
    <location>
        <begin position="78"/>
        <end position="106"/>
    </location>
</feature>
<evidence type="ECO:0000256" key="2">
    <source>
        <dbReference type="SAM" id="MobiDB-lite"/>
    </source>
</evidence>
<organism evidence="4 5">
    <name type="scientific">Minwuia thermotolerans</name>
    <dbReference type="NCBI Taxonomy" id="2056226"/>
    <lineage>
        <taxon>Bacteria</taxon>
        <taxon>Pseudomonadati</taxon>
        <taxon>Pseudomonadota</taxon>
        <taxon>Alphaproteobacteria</taxon>
        <taxon>Minwuiales</taxon>
        <taxon>Minwuiaceae</taxon>
        <taxon>Minwuia</taxon>
    </lineage>
</organism>
<dbReference type="EMBL" id="PHIG01000037">
    <property type="protein sequence ID" value="PJK29029.1"/>
    <property type="molecule type" value="Genomic_DNA"/>
</dbReference>
<feature type="region of interest" description="Disordered" evidence="2">
    <location>
        <begin position="26"/>
        <end position="139"/>
    </location>
</feature>
<dbReference type="Proteomes" id="UP000229498">
    <property type="component" value="Unassembled WGS sequence"/>
</dbReference>
<feature type="compositionally biased region" description="Low complexity" evidence="2">
    <location>
        <begin position="54"/>
        <end position="67"/>
    </location>
</feature>
<dbReference type="PANTHER" id="PTHR33619:SF3">
    <property type="entry name" value="POLYSACCHARIDE EXPORT PROTEIN GFCE-RELATED"/>
    <property type="match status" value="1"/>
</dbReference>
<feature type="compositionally biased region" description="Low complexity" evidence="2">
    <location>
        <begin position="26"/>
        <end position="45"/>
    </location>
</feature>
<feature type="compositionally biased region" description="Basic and acidic residues" evidence="2">
    <location>
        <begin position="120"/>
        <end position="132"/>
    </location>
</feature>
<reference evidence="4 5" key="1">
    <citation type="submission" date="2017-11" db="EMBL/GenBank/DDBJ databases">
        <title>Draft genome sequence of Rhizobiales bacterium SY3-13.</title>
        <authorList>
            <person name="Sun C."/>
        </authorList>
    </citation>
    <scope>NUCLEOTIDE SEQUENCE [LARGE SCALE GENOMIC DNA]</scope>
    <source>
        <strain evidence="4 5">SY3-13</strain>
    </source>
</reference>
<dbReference type="InterPro" id="IPR003715">
    <property type="entry name" value="Poly_export_N"/>
</dbReference>
<dbReference type="RefSeq" id="WP_109794082.1">
    <property type="nucleotide sequence ID" value="NZ_PHIG01000037.1"/>
</dbReference>
<dbReference type="Pfam" id="PF02563">
    <property type="entry name" value="Poly_export"/>
    <property type="match status" value="1"/>
</dbReference>
<accession>A0A2M9G013</accession>
<gene>
    <name evidence="4" type="ORF">CVT23_14000</name>
</gene>
<proteinExistence type="predicted"/>
<dbReference type="GO" id="GO:0015159">
    <property type="term" value="F:polysaccharide transmembrane transporter activity"/>
    <property type="evidence" value="ECO:0007669"/>
    <property type="project" value="InterPro"/>
</dbReference>
<dbReference type="Gene3D" id="3.30.1950.10">
    <property type="entry name" value="wza like domain"/>
    <property type="match status" value="1"/>
</dbReference>
<dbReference type="InterPro" id="IPR049712">
    <property type="entry name" value="Poly_export"/>
</dbReference>
<evidence type="ECO:0000313" key="4">
    <source>
        <dbReference type="EMBL" id="PJK29029.1"/>
    </source>
</evidence>
<keyword evidence="1" id="KW-0732">Signal</keyword>
<dbReference type="PANTHER" id="PTHR33619">
    <property type="entry name" value="POLYSACCHARIDE EXPORT PROTEIN GFCE-RELATED"/>
    <property type="match status" value="1"/>
</dbReference>